<feature type="region of interest" description="Disordered" evidence="1">
    <location>
        <begin position="63"/>
        <end position="257"/>
    </location>
</feature>
<dbReference type="AlphaFoldDB" id="A0A0G4G5A7"/>
<dbReference type="InParanoid" id="A0A0G4G5A7"/>
<keyword evidence="2" id="KW-0732">Signal</keyword>
<dbReference type="Proteomes" id="UP000041254">
    <property type="component" value="Unassembled WGS sequence"/>
</dbReference>
<proteinExistence type="predicted"/>
<feature type="compositionally biased region" description="Pro residues" evidence="1">
    <location>
        <begin position="399"/>
        <end position="418"/>
    </location>
</feature>
<gene>
    <name evidence="3" type="ORF">Vbra_17099</name>
</gene>
<feature type="chain" id="PRO_5005189984" evidence="2">
    <location>
        <begin position="20"/>
        <end position="437"/>
    </location>
</feature>
<protein>
    <submittedName>
        <fullName evidence="3">Uncharacterized protein</fullName>
    </submittedName>
</protein>
<evidence type="ECO:0000256" key="1">
    <source>
        <dbReference type="SAM" id="MobiDB-lite"/>
    </source>
</evidence>
<evidence type="ECO:0000313" key="4">
    <source>
        <dbReference type="Proteomes" id="UP000041254"/>
    </source>
</evidence>
<keyword evidence="4" id="KW-1185">Reference proteome</keyword>
<evidence type="ECO:0000313" key="3">
    <source>
        <dbReference type="EMBL" id="CEM23750.1"/>
    </source>
</evidence>
<accession>A0A0G4G5A7</accession>
<feature type="compositionally biased region" description="Pro residues" evidence="1">
    <location>
        <begin position="177"/>
        <end position="235"/>
    </location>
</feature>
<dbReference type="EMBL" id="CDMY01000571">
    <property type="protein sequence ID" value="CEM23750.1"/>
    <property type="molecule type" value="Genomic_DNA"/>
</dbReference>
<dbReference type="VEuPathDB" id="CryptoDB:Vbra_17099"/>
<evidence type="ECO:0000256" key="2">
    <source>
        <dbReference type="SAM" id="SignalP"/>
    </source>
</evidence>
<feature type="signal peptide" evidence="2">
    <location>
        <begin position="1"/>
        <end position="19"/>
    </location>
</feature>
<organism evidence="3 4">
    <name type="scientific">Vitrella brassicaformis (strain CCMP3155)</name>
    <dbReference type="NCBI Taxonomy" id="1169540"/>
    <lineage>
        <taxon>Eukaryota</taxon>
        <taxon>Sar</taxon>
        <taxon>Alveolata</taxon>
        <taxon>Colpodellida</taxon>
        <taxon>Vitrellaceae</taxon>
        <taxon>Vitrella</taxon>
    </lineage>
</organism>
<reference evidence="3 4" key="1">
    <citation type="submission" date="2014-11" db="EMBL/GenBank/DDBJ databases">
        <authorList>
            <person name="Zhu J."/>
            <person name="Qi W."/>
            <person name="Song R."/>
        </authorList>
    </citation>
    <scope>NUCLEOTIDE SEQUENCE [LARGE SCALE GENOMIC DNA]</scope>
</reference>
<feature type="compositionally biased region" description="Pro residues" evidence="1">
    <location>
        <begin position="160"/>
        <end position="170"/>
    </location>
</feature>
<feature type="region of interest" description="Disordered" evidence="1">
    <location>
        <begin position="392"/>
        <end position="437"/>
    </location>
</feature>
<sequence length="437" mass="44670">MEVCSALVCLLSVASVAHAVNRGGADRLIEPGQHSLFKASRATSTSTMVNKSMELAKIQAVQPTGMPPAPEGPLQPTTAPPDANQAVPPAPPGPTPGTGVGVPPMPNEPTTAAPGVGGPSGPPPPAPQQPFAGQPGPPGPPVDSMAPPIHDGNITSHAPPMAPMGPPLPDGPSGSPGSPPPPPPGPMQNNPPMPGPSMSSTPPPPPGMPPQPFSQPPGPPSPAPGQSPPPPPLPPTNTNTSSGDTSFVTPKPLHHTHTHVPTFAPGANVPGAGTNATATAGGAMAEKCAEKLAHQVARTCANAPVWKVFGAYWNNTVEGCVAAVRGNESIASAVRELFMPLELPNAAEGCELDFSMWSLHEDNETGQQLFHSYDECEHYVLTEPAYKAVYCGQPIGQPHTPPPPTPPPAQPPTQPQPQPQQQQPSFMQRGSGRLRAG</sequence>
<name>A0A0G4G5A7_VITBC</name>